<comment type="caution">
    <text evidence="1">The sequence shown here is derived from an EMBL/GenBank/DDBJ whole genome shotgun (WGS) entry which is preliminary data.</text>
</comment>
<name>A0ABS2CII4_9MICO</name>
<evidence type="ECO:0000313" key="1">
    <source>
        <dbReference type="EMBL" id="MBM6399672.1"/>
    </source>
</evidence>
<keyword evidence="2" id="KW-1185">Reference proteome</keyword>
<protein>
    <recommendedName>
        <fullName evidence="3">YCII-related domain-containing protein</fullName>
    </recommendedName>
</protein>
<evidence type="ECO:0008006" key="3">
    <source>
        <dbReference type="Google" id="ProtNLM"/>
    </source>
</evidence>
<dbReference type="RefSeq" id="WP_204130148.1">
    <property type="nucleotide sequence ID" value="NZ_JAFDVD010000005.1"/>
</dbReference>
<accession>A0ABS2CII4</accession>
<dbReference type="InterPro" id="IPR011008">
    <property type="entry name" value="Dimeric_a/b-barrel"/>
</dbReference>
<organism evidence="1 2">
    <name type="scientific">Phycicoccus sonneratiae</name>
    <dbReference type="NCBI Taxonomy" id="2807628"/>
    <lineage>
        <taxon>Bacteria</taxon>
        <taxon>Bacillati</taxon>
        <taxon>Actinomycetota</taxon>
        <taxon>Actinomycetes</taxon>
        <taxon>Micrococcales</taxon>
        <taxon>Intrasporangiaceae</taxon>
        <taxon>Phycicoccus</taxon>
    </lineage>
</organism>
<dbReference type="Proteomes" id="UP001430172">
    <property type="component" value="Unassembled WGS sequence"/>
</dbReference>
<evidence type="ECO:0000313" key="2">
    <source>
        <dbReference type="Proteomes" id="UP001430172"/>
    </source>
</evidence>
<dbReference type="SUPFAM" id="SSF54909">
    <property type="entry name" value="Dimeric alpha+beta barrel"/>
    <property type="match status" value="1"/>
</dbReference>
<gene>
    <name evidence="1" type="ORF">JQN70_04660</name>
</gene>
<proteinExistence type="predicted"/>
<reference evidence="1" key="1">
    <citation type="submission" date="2021-02" db="EMBL/GenBank/DDBJ databases">
        <title>Phycicoccus sp. MQZ13P-5T, whole genome shotgun sequence.</title>
        <authorList>
            <person name="Tuo L."/>
        </authorList>
    </citation>
    <scope>NUCLEOTIDE SEQUENCE</scope>
    <source>
        <strain evidence="1">MQZ13P-5</strain>
    </source>
</reference>
<dbReference type="EMBL" id="JAFDVD010000005">
    <property type="protein sequence ID" value="MBM6399672.1"/>
    <property type="molecule type" value="Genomic_DNA"/>
</dbReference>
<sequence length="96" mass="10348">MSTFLFLYRGYVTPTPEIGRAWMEWFESVGDRMVDSGNPLSGGAEVTPDGVTELPLGPDSLTGYSVVRAADRDEALALAATNPMVTSVVVHELARM</sequence>